<evidence type="ECO:0000259" key="2">
    <source>
        <dbReference type="PROSITE" id="PS50041"/>
    </source>
</evidence>
<feature type="domain" description="C-type lectin" evidence="2">
    <location>
        <begin position="104"/>
        <end position="223"/>
    </location>
</feature>
<dbReference type="PROSITE" id="PS50041">
    <property type="entry name" value="C_TYPE_LECTIN_2"/>
    <property type="match status" value="1"/>
</dbReference>
<dbReference type="Pfam" id="PF00059">
    <property type="entry name" value="Lectin_C"/>
    <property type="match status" value="1"/>
</dbReference>
<dbReference type="EMBL" id="JBJQND010000004">
    <property type="protein sequence ID" value="KAL3879778.1"/>
    <property type="molecule type" value="Genomic_DNA"/>
</dbReference>
<comment type="caution">
    <text evidence="3">The sequence shown here is derived from an EMBL/GenBank/DDBJ whole genome shotgun (WGS) entry which is preliminary data.</text>
</comment>
<dbReference type="SMART" id="SM00034">
    <property type="entry name" value="CLECT"/>
    <property type="match status" value="1"/>
</dbReference>
<keyword evidence="4" id="KW-1185">Reference proteome</keyword>
<evidence type="ECO:0000256" key="1">
    <source>
        <dbReference type="SAM" id="SignalP"/>
    </source>
</evidence>
<dbReference type="CDD" id="cd00037">
    <property type="entry name" value="CLECT"/>
    <property type="match status" value="1"/>
</dbReference>
<name>A0ABD3X4L7_SINWO</name>
<dbReference type="PANTHER" id="PTHR22803">
    <property type="entry name" value="MANNOSE, PHOSPHOLIPASE, LECTIN RECEPTOR RELATED"/>
    <property type="match status" value="1"/>
</dbReference>
<dbReference type="InterPro" id="IPR016186">
    <property type="entry name" value="C-type_lectin-like/link_sf"/>
</dbReference>
<dbReference type="InterPro" id="IPR050111">
    <property type="entry name" value="C-type_lectin/snaclec_domain"/>
</dbReference>
<dbReference type="InterPro" id="IPR001304">
    <property type="entry name" value="C-type_lectin-like"/>
</dbReference>
<feature type="signal peptide" evidence="1">
    <location>
        <begin position="1"/>
        <end position="20"/>
    </location>
</feature>
<gene>
    <name evidence="3" type="ORF">ACJMK2_032064</name>
</gene>
<accession>A0ABD3X4L7</accession>
<dbReference type="AlphaFoldDB" id="A0ABD3X4L7"/>
<dbReference type="Gene3D" id="3.10.100.10">
    <property type="entry name" value="Mannose-Binding Protein A, subunit A"/>
    <property type="match status" value="1"/>
</dbReference>
<dbReference type="Proteomes" id="UP001634394">
    <property type="component" value="Unassembled WGS sequence"/>
</dbReference>
<sequence>MRMIIFVSLILLSLIDDISATSSGLNVFLGDSFRGNVVKQRNSSADVCTEWNKIAQATSAKFSFITSRIADLERKLEDLLRTMTYPTPKITSFSCPTGYEYYYQEKFCYKFQTICRTWAEAKTVCIQEGAELISLSAVNFGFFRDLARSRAGTCGGSVWVGTTDASSEGQWLWLNGGKVAHSLWASDQPDNYANKENCGDLSKLFDYKMNDEDCSSKQNFICRAV</sequence>
<keyword evidence="1" id="KW-0732">Signal</keyword>
<dbReference type="InterPro" id="IPR016187">
    <property type="entry name" value="CTDL_fold"/>
</dbReference>
<evidence type="ECO:0000313" key="3">
    <source>
        <dbReference type="EMBL" id="KAL3879778.1"/>
    </source>
</evidence>
<protein>
    <recommendedName>
        <fullName evidence="2">C-type lectin domain-containing protein</fullName>
    </recommendedName>
</protein>
<proteinExistence type="predicted"/>
<reference evidence="3 4" key="1">
    <citation type="submission" date="2024-11" db="EMBL/GenBank/DDBJ databases">
        <title>Chromosome-level genome assembly of the freshwater bivalve Anodonta woodiana.</title>
        <authorList>
            <person name="Chen X."/>
        </authorList>
    </citation>
    <scope>NUCLEOTIDE SEQUENCE [LARGE SCALE GENOMIC DNA]</scope>
    <source>
        <strain evidence="3">MN2024</strain>
        <tissue evidence="3">Gills</tissue>
    </source>
</reference>
<dbReference type="SUPFAM" id="SSF56436">
    <property type="entry name" value="C-type lectin-like"/>
    <property type="match status" value="1"/>
</dbReference>
<organism evidence="3 4">
    <name type="scientific">Sinanodonta woodiana</name>
    <name type="common">Chinese pond mussel</name>
    <name type="synonym">Anodonta woodiana</name>
    <dbReference type="NCBI Taxonomy" id="1069815"/>
    <lineage>
        <taxon>Eukaryota</taxon>
        <taxon>Metazoa</taxon>
        <taxon>Spiralia</taxon>
        <taxon>Lophotrochozoa</taxon>
        <taxon>Mollusca</taxon>
        <taxon>Bivalvia</taxon>
        <taxon>Autobranchia</taxon>
        <taxon>Heteroconchia</taxon>
        <taxon>Palaeoheterodonta</taxon>
        <taxon>Unionida</taxon>
        <taxon>Unionoidea</taxon>
        <taxon>Unionidae</taxon>
        <taxon>Unioninae</taxon>
        <taxon>Sinanodonta</taxon>
    </lineage>
</organism>
<evidence type="ECO:0000313" key="4">
    <source>
        <dbReference type="Proteomes" id="UP001634394"/>
    </source>
</evidence>
<feature type="chain" id="PRO_5044785661" description="C-type lectin domain-containing protein" evidence="1">
    <location>
        <begin position="21"/>
        <end position="225"/>
    </location>
</feature>